<dbReference type="EMBL" id="KV784354">
    <property type="protein sequence ID" value="OEU20463.1"/>
    <property type="molecule type" value="Genomic_DNA"/>
</dbReference>
<evidence type="ECO:0000256" key="5">
    <source>
        <dbReference type="SAM" id="MobiDB-lite"/>
    </source>
</evidence>
<dbReference type="SMART" id="SM00184">
    <property type="entry name" value="RING"/>
    <property type="match status" value="1"/>
</dbReference>
<dbReference type="InterPro" id="IPR013083">
    <property type="entry name" value="Znf_RING/FYVE/PHD"/>
</dbReference>
<dbReference type="PROSITE" id="PS50089">
    <property type="entry name" value="ZF_RING_2"/>
    <property type="match status" value="1"/>
</dbReference>
<feature type="compositionally biased region" description="Low complexity" evidence="5">
    <location>
        <begin position="151"/>
        <end position="164"/>
    </location>
</feature>
<dbReference type="InterPro" id="IPR058746">
    <property type="entry name" value="Znf_RING-type_Topors"/>
</dbReference>
<dbReference type="OrthoDB" id="1630758at2759"/>
<dbReference type="InParanoid" id="A0A1E7FRL3"/>
<gene>
    <name evidence="7" type="ORF">FRACYDRAFT_259534</name>
</gene>
<evidence type="ECO:0000256" key="4">
    <source>
        <dbReference type="PROSITE-ProRule" id="PRU00175"/>
    </source>
</evidence>
<evidence type="ECO:0000313" key="8">
    <source>
        <dbReference type="Proteomes" id="UP000095751"/>
    </source>
</evidence>
<sequence>MDSPHVLEASSAVVMGFPNSSQFTLPMSMADMAAASTSTRNSHRTRRAHQLTAAIRTIPVSSVGTNVAPTFTRGRGAATASSAVAGPTTRSRKRKTRTSTSTTPLPASVPSSTRRPPVSTVSTSSLPSSSKRRRAKKARVADTRKKPPPGLKKSPPVAAAAAAASLKSGDDDKKPTPKVAAAVESCCICMCDVEPNDLASINSCSHQFCFGCIEKWSERENKCPLCKVRFTKIDRVNKKRKKGTKNTKKIKNRDQHSLVPGAALEGLIANLQSGSLARIIFGGFDLGSNSGPGGTTARASFATRSGPRSGHGPPVGFGGFDDSDEEDSPMAHFMRAIHGQPGANGVRLSNTVVRPVSVTARFTTTTSRSFARNAHDSTAGNNSQNPLEIDDDDEVIEID</sequence>
<dbReference type="InterPro" id="IPR001841">
    <property type="entry name" value="Znf_RING"/>
</dbReference>
<dbReference type="GO" id="GO:0008270">
    <property type="term" value="F:zinc ion binding"/>
    <property type="evidence" value="ECO:0007669"/>
    <property type="project" value="UniProtKB-KW"/>
</dbReference>
<dbReference type="Pfam" id="PF13639">
    <property type="entry name" value="zf-RING_2"/>
    <property type="match status" value="1"/>
</dbReference>
<dbReference type="Gene3D" id="3.30.40.10">
    <property type="entry name" value="Zinc/RING finger domain, C3HC4 (zinc finger)"/>
    <property type="match status" value="1"/>
</dbReference>
<proteinExistence type="predicted"/>
<evidence type="ECO:0000259" key="6">
    <source>
        <dbReference type="PROSITE" id="PS50089"/>
    </source>
</evidence>
<evidence type="ECO:0000256" key="2">
    <source>
        <dbReference type="ARBA" id="ARBA00022771"/>
    </source>
</evidence>
<keyword evidence="8" id="KW-1185">Reference proteome</keyword>
<dbReference type="SUPFAM" id="SSF57850">
    <property type="entry name" value="RING/U-box"/>
    <property type="match status" value="1"/>
</dbReference>
<keyword evidence="3" id="KW-0862">Zinc</keyword>
<keyword evidence="2 4" id="KW-0863">Zinc-finger</keyword>
<evidence type="ECO:0000256" key="1">
    <source>
        <dbReference type="ARBA" id="ARBA00022723"/>
    </source>
</evidence>
<name>A0A1E7FRL3_9STRA</name>
<feature type="compositionally biased region" description="Polar residues" evidence="5">
    <location>
        <begin position="376"/>
        <end position="386"/>
    </location>
</feature>
<evidence type="ECO:0000313" key="7">
    <source>
        <dbReference type="EMBL" id="OEU20463.1"/>
    </source>
</evidence>
<feature type="compositionally biased region" description="Low complexity" evidence="5">
    <location>
        <begin position="98"/>
        <end position="129"/>
    </location>
</feature>
<dbReference type="CDD" id="cd16574">
    <property type="entry name" value="RING-HC_Topors"/>
    <property type="match status" value="1"/>
</dbReference>
<feature type="compositionally biased region" description="Acidic residues" evidence="5">
    <location>
        <begin position="388"/>
        <end position="399"/>
    </location>
</feature>
<dbReference type="InterPro" id="IPR017907">
    <property type="entry name" value="Znf_RING_CS"/>
</dbReference>
<protein>
    <recommendedName>
        <fullName evidence="6">RING-type domain-containing protein</fullName>
    </recommendedName>
</protein>
<evidence type="ECO:0000256" key="3">
    <source>
        <dbReference type="ARBA" id="ARBA00022833"/>
    </source>
</evidence>
<keyword evidence="1" id="KW-0479">Metal-binding</keyword>
<feature type="region of interest" description="Disordered" evidence="5">
    <location>
        <begin position="65"/>
        <end position="176"/>
    </location>
</feature>
<dbReference type="AlphaFoldDB" id="A0A1E7FRL3"/>
<dbReference type="PANTHER" id="PTHR47177">
    <property type="entry name" value="F18C1.6 PROTEIN"/>
    <property type="match status" value="1"/>
</dbReference>
<feature type="region of interest" description="Disordered" evidence="5">
    <location>
        <begin position="369"/>
        <end position="399"/>
    </location>
</feature>
<dbReference type="PROSITE" id="PS00518">
    <property type="entry name" value="ZF_RING_1"/>
    <property type="match status" value="1"/>
</dbReference>
<organism evidence="7 8">
    <name type="scientific">Fragilariopsis cylindrus CCMP1102</name>
    <dbReference type="NCBI Taxonomy" id="635003"/>
    <lineage>
        <taxon>Eukaryota</taxon>
        <taxon>Sar</taxon>
        <taxon>Stramenopiles</taxon>
        <taxon>Ochrophyta</taxon>
        <taxon>Bacillariophyta</taxon>
        <taxon>Bacillariophyceae</taxon>
        <taxon>Bacillariophycidae</taxon>
        <taxon>Bacillariales</taxon>
        <taxon>Bacillariaceae</taxon>
        <taxon>Fragilariopsis</taxon>
    </lineage>
</organism>
<dbReference type="KEGG" id="fcy:FRACYDRAFT_259534"/>
<dbReference type="Proteomes" id="UP000095751">
    <property type="component" value="Unassembled WGS sequence"/>
</dbReference>
<feature type="region of interest" description="Disordered" evidence="5">
    <location>
        <begin position="291"/>
        <end position="314"/>
    </location>
</feature>
<accession>A0A1E7FRL3</accession>
<feature type="domain" description="RING-type" evidence="6">
    <location>
        <begin position="186"/>
        <end position="227"/>
    </location>
</feature>
<reference evidence="7 8" key="1">
    <citation type="submission" date="2016-09" db="EMBL/GenBank/DDBJ databases">
        <title>Extensive genetic diversity and differential bi-allelic expression allows diatom success in the polar Southern Ocean.</title>
        <authorList>
            <consortium name="DOE Joint Genome Institute"/>
            <person name="Mock T."/>
            <person name="Otillar R.P."/>
            <person name="Strauss J."/>
            <person name="Dupont C."/>
            <person name="Frickenhaus S."/>
            <person name="Maumus F."/>
            <person name="Mcmullan M."/>
            <person name="Sanges R."/>
            <person name="Schmutz J."/>
            <person name="Toseland A."/>
            <person name="Valas R."/>
            <person name="Veluchamy A."/>
            <person name="Ward B.J."/>
            <person name="Allen A."/>
            <person name="Barry K."/>
            <person name="Falciatore A."/>
            <person name="Ferrante M."/>
            <person name="Fortunato A.E."/>
            <person name="Gloeckner G."/>
            <person name="Gruber A."/>
            <person name="Hipkin R."/>
            <person name="Janech M."/>
            <person name="Kroth P."/>
            <person name="Leese F."/>
            <person name="Lindquist E."/>
            <person name="Lyon B.R."/>
            <person name="Martin J."/>
            <person name="Mayer C."/>
            <person name="Parker M."/>
            <person name="Quesneville H."/>
            <person name="Raymond J."/>
            <person name="Uhlig C."/>
            <person name="Valentin K.U."/>
            <person name="Worden A.Z."/>
            <person name="Armbrust E.V."/>
            <person name="Bowler C."/>
            <person name="Green B."/>
            <person name="Moulton V."/>
            <person name="Van Oosterhout C."/>
            <person name="Grigoriev I."/>
        </authorList>
    </citation>
    <scope>NUCLEOTIDE SEQUENCE [LARGE SCALE GENOMIC DNA]</scope>
    <source>
        <strain evidence="7 8">CCMP1102</strain>
    </source>
</reference>